<dbReference type="EMBL" id="SEKV01001458">
    <property type="protein sequence ID" value="TFY50545.1"/>
    <property type="molecule type" value="Genomic_DNA"/>
</dbReference>
<name>A0A4Y9XKM7_9APHY</name>
<dbReference type="Pfam" id="PF07470">
    <property type="entry name" value="Glyco_hydro_88"/>
    <property type="match status" value="1"/>
</dbReference>
<evidence type="ECO:0000256" key="1">
    <source>
        <dbReference type="ARBA" id="ARBA00022801"/>
    </source>
</evidence>
<dbReference type="STRING" id="34475.A0A4Y9XKM7"/>
<dbReference type="Proteomes" id="UP000298390">
    <property type="component" value="Unassembled WGS sequence"/>
</dbReference>
<reference evidence="3 4" key="1">
    <citation type="submission" date="2019-01" db="EMBL/GenBank/DDBJ databases">
        <title>Genome sequencing of the rare red list fungi Fomitopsis rosea.</title>
        <authorList>
            <person name="Buettner E."/>
            <person name="Kellner H."/>
        </authorList>
    </citation>
    <scope>NUCLEOTIDE SEQUENCE [LARGE SCALE GENOMIC DNA]</scope>
    <source>
        <strain evidence="3 4">DSM 105464</strain>
    </source>
</reference>
<sequence length="290" mass="31567">MVPPFLAYYGVLSSNQSLVQEAYNQVKLYRSYLYNSSESLWQHILLGTGAYDPGYWSTGNGWAAAGMVRVLATIQHSQFADTMVSEMKDLSTWIVEIHTGMYSRQDASTSLFHNYANNATWFLDSSSTALLASTVYRLAALQGVYTHIPHAEAARAALSASAPAGESEYTAWGTGDGVGPATSFTQTTATATTAPASRSGHGRRRATRCPPRRAAERASATSPRRSPNTRTSGPILQGTEEMGGKAARLSERVTPLRLRPCPDADVNVDRNSDTGIQQRLYREVHQARLT</sequence>
<feature type="compositionally biased region" description="Basic residues" evidence="2">
    <location>
        <begin position="200"/>
        <end position="211"/>
    </location>
</feature>
<evidence type="ECO:0000256" key="2">
    <source>
        <dbReference type="SAM" id="MobiDB-lite"/>
    </source>
</evidence>
<comment type="caution">
    <text evidence="3">The sequence shown here is derived from an EMBL/GenBank/DDBJ whole genome shotgun (WGS) entry which is preliminary data.</text>
</comment>
<dbReference type="PANTHER" id="PTHR41814">
    <property type="entry name" value="EXPRESSED PROTEIN"/>
    <property type="match status" value="1"/>
</dbReference>
<protein>
    <recommendedName>
        <fullName evidence="5">Glycosyl hydrolase family 88</fullName>
    </recommendedName>
</protein>
<accession>A0A4Y9XKM7</accession>
<evidence type="ECO:0000313" key="3">
    <source>
        <dbReference type="EMBL" id="TFY50545.1"/>
    </source>
</evidence>
<proteinExistence type="predicted"/>
<dbReference type="AlphaFoldDB" id="A0A4Y9XKM7"/>
<dbReference type="GO" id="GO:0016787">
    <property type="term" value="F:hydrolase activity"/>
    <property type="evidence" value="ECO:0007669"/>
    <property type="project" value="UniProtKB-KW"/>
</dbReference>
<evidence type="ECO:0000313" key="4">
    <source>
        <dbReference type="Proteomes" id="UP000298390"/>
    </source>
</evidence>
<feature type="compositionally biased region" description="Low complexity" evidence="2">
    <location>
        <begin position="217"/>
        <end position="226"/>
    </location>
</feature>
<dbReference type="GO" id="GO:0005975">
    <property type="term" value="P:carbohydrate metabolic process"/>
    <property type="evidence" value="ECO:0007669"/>
    <property type="project" value="InterPro"/>
</dbReference>
<feature type="region of interest" description="Disordered" evidence="2">
    <location>
        <begin position="171"/>
        <end position="251"/>
    </location>
</feature>
<keyword evidence="1" id="KW-0378">Hydrolase</keyword>
<gene>
    <name evidence="3" type="ORF">EVJ58_g11004</name>
</gene>
<organism evidence="3 4">
    <name type="scientific">Rhodofomes roseus</name>
    <dbReference type="NCBI Taxonomy" id="34475"/>
    <lineage>
        <taxon>Eukaryota</taxon>
        <taxon>Fungi</taxon>
        <taxon>Dikarya</taxon>
        <taxon>Basidiomycota</taxon>
        <taxon>Agaricomycotina</taxon>
        <taxon>Agaricomycetes</taxon>
        <taxon>Polyporales</taxon>
        <taxon>Rhodofomes</taxon>
    </lineage>
</organism>
<dbReference type="InterPro" id="IPR010905">
    <property type="entry name" value="Glyco_hydro_88"/>
</dbReference>
<dbReference type="SUPFAM" id="SSF48208">
    <property type="entry name" value="Six-hairpin glycosidases"/>
    <property type="match status" value="1"/>
</dbReference>
<dbReference type="InterPro" id="IPR008928">
    <property type="entry name" value="6-hairpin_glycosidase_sf"/>
</dbReference>
<evidence type="ECO:0008006" key="5">
    <source>
        <dbReference type="Google" id="ProtNLM"/>
    </source>
</evidence>
<dbReference type="InterPro" id="IPR012341">
    <property type="entry name" value="6hp_glycosidase-like_sf"/>
</dbReference>
<dbReference type="PANTHER" id="PTHR41814:SF1">
    <property type="entry name" value="CELLULASE"/>
    <property type="match status" value="1"/>
</dbReference>
<dbReference type="Gene3D" id="1.50.10.10">
    <property type="match status" value="1"/>
</dbReference>
<feature type="compositionally biased region" description="Low complexity" evidence="2">
    <location>
        <begin position="181"/>
        <end position="196"/>
    </location>
</feature>